<evidence type="ECO:0000313" key="6">
    <source>
        <dbReference type="WBParaSite" id="TTAC_0000319301-mRNA-1"/>
    </source>
</evidence>
<organism evidence="6">
    <name type="scientific">Hydatigena taeniaeformis</name>
    <name type="common">Feline tapeworm</name>
    <name type="synonym">Taenia taeniaeformis</name>
    <dbReference type="NCBI Taxonomy" id="6205"/>
    <lineage>
        <taxon>Eukaryota</taxon>
        <taxon>Metazoa</taxon>
        <taxon>Spiralia</taxon>
        <taxon>Lophotrochozoa</taxon>
        <taxon>Platyhelminthes</taxon>
        <taxon>Cestoda</taxon>
        <taxon>Eucestoda</taxon>
        <taxon>Cyclophyllidea</taxon>
        <taxon>Taeniidae</taxon>
        <taxon>Hydatigera</taxon>
    </lineage>
</organism>
<keyword evidence="5" id="KW-1185">Reference proteome</keyword>
<proteinExistence type="predicted"/>
<feature type="signal peptide" evidence="2">
    <location>
        <begin position="1"/>
        <end position="21"/>
    </location>
</feature>
<reference evidence="4 5" key="2">
    <citation type="submission" date="2018-11" db="EMBL/GenBank/DDBJ databases">
        <authorList>
            <consortium name="Pathogen Informatics"/>
        </authorList>
    </citation>
    <scope>NUCLEOTIDE SEQUENCE [LARGE SCALE GENOMIC DNA]</scope>
</reference>
<evidence type="ECO:0000256" key="2">
    <source>
        <dbReference type="SAM" id="SignalP"/>
    </source>
</evidence>
<dbReference type="Gene3D" id="2.30.42.10">
    <property type="match status" value="2"/>
</dbReference>
<sequence length="235" mass="26048">MSVKFAGVKLASLNWVARLFCAITPGGPADRSKKLHVGDKITELNGHPLAIQTHADVVEQLCTKHHRLELTVERQRVGSVFQIPVLDADDKSKPVKRSGSRSGERLKQQQPCHLEPVPEALDSSWNSRSSVSSNYSLKESGFYTVDLIADGRGFGFSMRMNQCHSGVIMTILRIEKGSPAFRDMKMEVGDEVLEINGTPTKSLTYSQAVRVVKYGGDHIHLKLQRVTTCIYDLSV</sequence>
<feature type="domain" description="PDZ" evidence="3">
    <location>
        <begin position="1"/>
        <end position="76"/>
    </location>
</feature>
<dbReference type="Proteomes" id="UP000274429">
    <property type="component" value="Unassembled WGS sequence"/>
</dbReference>
<dbReference type="SMART" id="SM00228">
    <property type="entry name" value="PDZ"/>
    <property type="match status" value="2"/>
</dbReference>
<dbReference type="GO" id="GO:0007165">
    <property type="term" value="P:signal transduction"/>
    <property type="evidence" value="ECO:0007669"/>
    <property type="project" value="TreeGrafter"/>
</dbReference>
<dbReference type="STRING" id="6205.A0A0R3WR03"/>
<reference evidence="6" key="1">
    <citation type="submission" date="2017-02" db="UniProtKB">
        <authorList>
            <consortium name="WormBaseParasite"/>
        </authorList>
    </citation>
    <scope>IDENTIFICATION</scope>
</reference>
<evidence type="ECO:0000256" key="1">
    <source>
        <dbReference type="SAM" id="MobiDB-lite"/>
    </source>
</evidence>
<dbReference type="OrthoDB" id="6022711at2759"/>
<dbReference type="PANTHER" id="PTHR10316:SF41">
    <property type="entry name" value="MAGI FAMILY MEMBER, X-LINKED A-RELATED"/>
    <property type="match status" value="1"/>
</dbReference>
<gene>
    <name evidence="4" type="ORF">TTAC_LOCUS3178</name>
</gene>
<accession>A0A0R3WR03</accession>
<feature type="chain" id="PRO_5043133048" evidence="2">
    <location>
        <begin position="22"/>
        <end position="235"/>
    </location>
</feature>
<dbReference type="CDD" id="cd00136">
    <property type="entry name" value="PDZ_canonical"/>
    <property type="match status" value="1"/>
</dbReference>
<feature type="region of interest" description="Disordered" evidence="1">
    <location>
        <begin position="91"/>
        <end position="113"/>
    </location>
</feature>
<dbReference type="PANTHER" id="PTHR10316">
    <property type="entry name" value="MEMBRANE ASSOCIATED GUANYLATE KINASE-RELATED"/>
    <property type="match status" value="1"/>
</dbReference>
<dbReference type="InterPro" id="IPR036034">
    <property type="entry name" value="PDZ_sf"/>
</dbReference>
<dbReference type="SUPFAM" id="SSF50156">
    <property type="entry name" value="PDZ domain-like"/>
    <property type="match status" value="2"/>
</dbReference>
<dbReference type="WBParaSite" id="TTAC_0000319301-mRNA-1">
    <property type="protein sequence ID" value="TTAC_0000319301-mRNA-1"/>
    <property type="gene ID" value="TTAC_0000319301"/>
</dbReference>
<evidence type="ECO:0000259" key="3">
    <source>
        <dbReference type="PROSITE" id="PS50106"/>
    </source>
</evidence>
<evidence type="ECO:0000313" key="4">
    <source>
        <dbReference type="EMBL" id="VDM22115.1"/>
    </source>
</evidence>
<protein>
    <submittedName>
        <fullName evidence="6">PDZ domain-containing protein</fullName>
    </submittedName>
</protein>
<dbReference type="GO" id="GO:0005911">
    <property type="term" value="C:cell-cell junction"/>
    <property type="evidence" value="ECO:0007669"/>
    <property type="project" value="TreeGrafter"/>
</dbReference>
<name>A0A0R3WR03_HYDTA</name>
<dbReference type="AlphaFoldDB" id="A0A0R3WR03"/>
<dbReference type="Pfam" id="PF00595">
    <property type="entry name" value="PDZ"/>
    <property type="match status" value="2"/>
</dbReference>
<evidence type="ECO:0000313" key="5">
    <source>
        <dbReference type="Proteomes" id="UP000274429"/>
    </source>
</evidence>
<keyword evidence="2" id="KW-0732">Signal</keyword>
<dbReference type="GO" id="GO:0005737">
    <property type="term" value="C:cytoplasm"/>
    <property type="evidence" value="ECO:0007669"/>
    <property type="project" value="TreeGrafter"/>
</dbReference>
<feature type="domain" description="PDZ" evidence="3">
    <location>
        <begin position="144"/>
        <end position="227"/>
    </location>
</feature>
<dbReference type="EMBL" id="UYWX01002028">
    <property type="protein sequence ID" value="VDM22115.1"/>
    <property type="molecule type" value="Genomic_DNA"/>
</dbReference>
<dbReference type="PROSITE" id="PS50106">
    <property type="entry name" value="PDZ"/>
    <property type="match status" value="2"/>
</dbReference>
<dbReference type="InterPro" id="IPR001478">
    <property type="entry name" value="PDZ"/>
</dbReference>